<dbReference type="EMBL" id="FNBJ01000007">
    <property type="protein sequence ID" value="SDF17428.1"/>
    <property type="molecule type" value="Genomic_DNA"/>
</dbReference>
<dbReference type="RefSeq" id="WP_089719763.1">
    <property type="nucleotide sequence ID" value="NZ_FNBJ01000007.1"/>
</dbReference>
<evidence type="ECO:0000313" key="2">
    <source>
        <dbReference type="EMBL" id="SES84802.1"/>
    </source>
</evidence>
<dbReference type="Proteomes" id="UP000199519">
    <property type="component" value="Unassembled WGS sequence"/>
</dbReference>
<evidence type="ECO:0000313" key="4">
    <source>
        <dbReference type="Proteomes" id="UP000199519"/>
    </source>
</evidence>
<gene>
    <name evidence="1" type="ORF">SAMN04488598_10763</name>
    <name evidence="2" type="ORF">SAMN04515652_10863</name>
</gene>
<protein>
    <submittedName>
        <fullName evidence="2">Uncharacterized protein</fullName>
    </submittedName>
</protein>
<dbReference type="EMBL" id="FOHG01000008">
    <property type="protein sequence ID" value="SES84802.1"/>
    <property type="molecule type" value="Genomic_DNA"/>
</dbReference>
<keyword evidence="4" id="KW-1185">Reference proteome</keyword>
<organism evidence="2 3">
    <name type="scientific">Halanaerobium congolense</name>
    <dbReference type="NCBI Taxonomy" id="54121"/>
    <lineage>
        <taxon>Bacteria</taxon>
        <taxon>Bacillati</taxon>
        <taxon>Bacillota</taxon>
        <taxon>Clostridia</taxon>
        <taxon>Halanaerobiales</taxon>
        <taxon>Halanaerobiaceae</taxon>
        <taxon>Halanaerobium</taxon>
    </lineage>
</organism>
<accession>A0A1H9ZU56</accession>
<evidence type="ECO:0000313" key="1">
    <source>
        <dbReference type="EMBL" id="SDF17428.1"/>
    </source>
</evidence>
<proteinExistence type="predicted"/>
<reference evidence="3 4" key="1">
    <citation type="submission" date="2016-10" db="EMBL/GenBank/DDBJ databases">
        <authorList>
            <person name="Varghese N."/>
            <person name="Submissions S."/>
        </authorList>
    </citation>
    <scope>NUCLEOTIDE SEQUENCE [LARGE SCALE GENOMIC DNA]</scope>
    <source>
        <strain evidence="1 4">WG2</strain>
        <strain evidence="2 3">WG5</strain>
    </source>
</reference>
<sequence length="386" mass="46313">MDIKTFKELSDLFQEVDSSWFLYQEQIVNIYGEDDYKVLIDEFEEFINNRDSKDKPKLSLLFYSTLLVIQEDKLNKIADYCKDNESLRYLKIGLNILLKGKYSDIKYEIKMDINNYQNILEGIDFLSGYTGEIGHKLSHIILVFQLIYKIDKESFFECLKKDNQNGIFLYFMISPELEFEYQNLISLLNSKDAIKRNGAFNYLMHKFHYLVYDYNDGDEIDEEISSELIDIAKITESVEIDKRIELIVNYIFLENKFPDFFINEIKNADIDLLLKFIRKQNHNKLSNIIKLEVFINHREDIEIQKIFVDKMLEWVKKWALESTWSRYKKMIKGILDDLENDIRTKFREDIKQLKTNLFISKFDRQVRYSKFLDDNHKKEIIDDILS</sequence>
<dbReference type="Proteomes" id="UP000198612">
    <property type="component" value="Unassembled WGS sequence"/>
</dbReference>
<dbReference type="AlphaFoldDB" id="A0A1H9ZU56"/>
<evidence type="ECO:0000313" key="3">
    <source>
        <dbReference type="Proteomes" id="UP000198612"/>
    </source>
</evidence>
<name>A0A1H9ZU56_9FIRM</name>